<organism evidence="4 5">
    <name type="scientific">Caerostris darwini</name>
    <dbReference type="NCBI Taxonomy" id="1538125"/>
    <lineage>
        <taxon>Eukaryota</taxon>
        <taxon>Metazoa</taxon>
        <taxon>Ecdysozoa</taxon>
        <taxon>Arthropoda</taxon>
        <taxon>Chelicerata</taxon>
        <taxon>Arachnida</taxon>
        <taxon>Araneae</taxon>
        <taxon>Araneomorphae</taxon>
        <taxon>Entelegynae</taxon>
        <taxon>Araneoidea</taxon>
        <taxon>Araneidae</taxon>
        <taxon>Caerostris</taxon>
    </lineage>
</organism>
<keyword evidence="1" id="KW-0547">Nucleotide-binding</keyword>
<dbReference type="Proteomes" id="UP001054837">
    <property type="component" value="Unassembled WGS sequence"/>
</dbReference>
<keyword evidence="2" id="KW-0342">GTP-binding</keyword>
<evidence type="ECO:0000256" key="1">
    <source>
        <dbReference type="ARBA" id="ARBA00022741"/>
    </source>
</evidence>
<dbReference type="InterPro" id="IPR000375">
    <property type="entry name" value="Dynamin_stalk"/>
</dbReference>
<dbReference type="GO" id="GO:0005874">
    <property type="term" value="C:microtubule"/>
    <property type="evidence" value="ECO:0007669"/>
    <property type="project" value="TreeGrafter"/>
</dbReference>
<dbReference type="InterPro" id="IPR027417">
    <property type="entry name" value="P-loop_NTPase"/>
</dbReference>
<dbReference type="GO" id="GO:0003924">
    <property type="term" value="F:GTPase activity"/>
    <property type="evidence" value="ECO:0007669"/>
    <property type="project" value="InterPro"/>
</dbReference>
<dbReference type="GO" id="GO:0005737">
    <property type="term" value="C:cytoplasm"/>
    <property type="evidence" value="ECO:0007669"/>
    <property type="project" value="TreeGrafter"/>
</dbReference>
<dbReference type="PANTHER" id="PTHR11566">
    <property type="entry name" value="DYNAMIN"/>
    <property type="match status" value="1"/>
</dbReference>
<dbReference type="EMBL" id="BPLQ01001792">
    <property type="protein sequence ID" value="GIX85491.1"/>
    <property type="molecule type" value="Genomic_DNA"/>
</dbReference>
<evidence type="ECO:0000313" key="4">
    <source>
        <dbReference type="EMBL" id="GIX85491.1"/>
    </source>
</evidence>
<dbReference type="SMART" id="SM00053">
    <property type="entry name" value="DYNc"/>
    <property type="match status" value="1"/>
</dbReference>
<evidence type="ECO:0000256" key="2">
    <source>
        <dbReference type="ARBA" id="ARBA00023134"/>
    </source>
</evidence>
<dbReference type="InterPro" id="IPR030381">
    <property type="entry name" value="G_DYNAMIN_dom"/>
</dbReference>
<proteinExistence type="predicted"/>
<comment type="caution">
    <text evidence="4">The sequence shown here is derived from an EMBL/GenBank/DDBJ whole genome shotgun (WGS) entry which is preliminary data.</text>
</comment>
<dbReference type="Pfam" id="PF00350">
    <property type="entry name" value="Dynamin_N"/>
    <property type="match status" value="1"/>
</dbReference>
<accession>A0AAV4NNI8</accession>
<dbReference type="GO" id="GO:0005525">
    <property type="term" value="F:GTP binding"/>
    <property type="evidence" value="ECO:0007669"/>
    <property type="project" value="InterPro"/>
</dbReference>
<name>A0AAV4NNI8_9ARAC</name>
<dbReference type="InterPro" id="IPR022812">
    <property type="entry name" value="Dynamin"/>
</dbReference>
<feature type="domain" description="Dynamin-type G" evidence="3">
    <location>
        <begin position="44"/>
        <end position="309"/>
    </location>
</feature>
<protein>
    <submittedName>
        <fullName evidence="4">Dynamin-2</fullName>
    </submittedName>
</protein>
<keyword evidence="5" id="KW-1185">Reference proteome</keyword>
<gene>
    <name evidence="4" type="primary">DNM2</name>
    <name evidence="4" type="ORF">CDAR_195371</name>
</gene>
<evidence type="ECO:0000259" key="3">
    <source>
        <dbReference type="PROSITE" id="PS51718"/>
    </source>
</evidence>
<dbReference type="PRINTS" id="PR00195">
    <property type="entry name" value="DYNAMIN"/>
</dbReference>
<reference evidence="4 5" key="1">
    <citation type="submission" date="2021-06" db="EMBL/GenBank/DDBJ databases">
        <title>Caerostris darwini draft genome.</title>
        <authorList>
            <person name="Kono N."/>
            <person name="Arakawa K."/>
        </authorList>
    </citation>
    <scope>NUCLEOTIDE SEQUENCE [LARGE SCALE GENOMIC DNA]</scope>
</reference>
<dbReference type="InterPro" id="IPR045063">
    <property type="entry name" value="Dynamin_N"/>
</dbReference>
<dbReference type="GO" id="GO:0016020">
    <property type="term" value="C:membrane"/>
    <property type="evidence" value="ECO:0007669"/>
    <property type="project" value="TreeGrafter"/>
</dbReference>
<dbReference type="AlphaFoldDB" id="A0AAV4NNI8"/>
<dbReference type="PROSITE" id="PS51718">
    <property type="entry name" value="G_DYNAMIN_2"/>
    <property type="match status" value="1"/>
</dbReference>
<dbReference type="GO" id="GO:0008017">
    <property type="term" value="F:microtubule binding"/>
    <property type="evidence" value="ECO:0007669"/>
    <property type="project" value="TreeGrafter"/>
</dbReference>
<evidence type="ECO:0000313" key="5">
    <source>
        <dbReference type="Proteomes" id="UP001054837"/>
    </source>
</evidence>
<sequence>MNSIPEKDGDQAGFPCIKKKGDSEVVDVINKLQNKLASNGKLLQLSLPQIVVEGAQSSGKSSVLESIIGREFLPRGTGAVTRRPTVIQLQPCEEVYAEFLHKGNEKFTDFERVKQEIIDETLKDPGPVGFSSKPIILKIYAPNVLKLTFVDMPGIIKNATPDMTEQSIEDVEMMVLRYIEQPNSIILAVNPANQDIATSDGIKMASKVDPKFERTICVLTKLDLMDRGTDARDILENRVLPIAKGYIGVVNRSQEDINEGRDIEHSLRYEKRFFENHPAYSDIAYKMGSAYLQRRLHMELVEHIRKTLPTVRKEIAQNLVLYVKI</sequence>
<dbReference type="Gene3D" id="3.40.50.300">
    <property type="entry name" value="P-loop containing nucleotide triphosphate hydrolases"/>
    <property type="match status" value="1"/>
</dbReference>
<dbReference type="InterPro" id="IPR001401">
    <property type="entry name" value="Dynamin_GTPase"/>
</dbReference>
<dbReference type="Pfam" id="PF01031">
    <property type="entry name" value="Dynamin_M"/>
    <property type="match status" value="1"/>
</dbReference>
<dbReference type="SUPFAM" id="SSF52540">
    <property type="entry name" value="P-loop containing nucleoside triphosphate hydrolases"/>
    <property type="match status" value="1"/>
</dbReference>
<dbReference type="CDD" id="cd08771">
    <property type="entry name" value="DLP_1"/>
    <property type="match status" value="1"/>
</dbReference>